<comment type="caution">
    <text evidence="15">The sequence shown here is derived from an EMBL/GenBank/DDBJ whole genome shotgun (WGS) entry which is preliminary data.</text>
</comment>
<dbReference type="PANTHER" id="PTHR43711:SF1">
    <property type="entry name" value="HISTIDINE KINASE 1"/>
    <property type="match status" value="1"/>
</dbReference>
<dbReference type="Proteomes" id="UP001287282">
    <property type="component" value="Unassembled WGS sequence"/>
</dbReference>
<keyword evidence="11 12" id="KW-0472">Membrane</keyword>
<comment type="subcellular location">
    <subcellularLocation>
        <location evidence="2">Cell membrane</location>
        <topology evidence="2">Multi-pass membrane protein</topology>
    </subcellularLocation>
</comment>
<keyword evidence="10" id="KW-0902">Two-component regulatory system</keyword>
<evidence type="ECO:0000259" key="14">
    <source>
        <dbReference type="PROSITE" id="PS50885"/>
    </source>
</evidence>
<dbReference type="PANTHER" id="PTHR43711">
    <property type="entry name" value="TWO-COMPONENT HISTIDINE KINASE"/>
    <property type="match status" value="1"/>
</dbReference>
<dbReference type="SMART" id="SM00387">
    <property type="entry name" value="HATPase_c"/>
    <property type="match status" value="1"/>
</dbReference>
<evidence type="ECO:0000313" key="16">
    <source>
        <dbReference type="Proteomes" id="UP001287282"/>
    </source>
</evidence>
<dbReference type="SUPFAM" id="SSF47384">
    <property type="entry name" value="Homodimeric domain of signal transducing histidine kinase"/>
    <property type="match status" value="1"/>
</dbReference>
<evidence type="ECO:0000256" key="1">
    <source>
        <dbReference type="ARBA" id="ARBA00000085"/>
    </source>
</evidence>
<keyword evidence="12" id="KW-1133">Transmembrane helix</keyword>
<keyword evidence="7" id="KW-0547">Nucleotide-binding</keyword>
<dbReference type="GO" id="GO:0016301">
    <property type="term" value="F:kinase activity"/>
    <property type="evidence" value="ECO:0007669"/>
    <property type="project" value="UniProtKB-KW"/>
</dbReference>
<name>A0ABU3XDU7_9BACI</name>
<dbReference type="RefSeq" id="WP_317123229.1">
    <property type="nucleotide sequence ID" value="NZ_JAWJBA010000006.1"/>
</dbReference>
<feature type="domain" description="Histidine kinase" evidence="13">
    <location>
        <begin position="245"/>
        <end position="471"/>
    </location>
</feature>
<dbReference type="Pfam" id="PF02518">
    <property type="entry name" value="HATPase_c"/>
    <property type="match status" value="1"/>
</dbReference>
<dbReference type="InterPro" id="IPR036890">
    <property type="entry name" value="HATPase_C_sf"/>
</dbReference>
<comment type="catalytic activity">
    <reaction evidence="1">
        <text>ATP + protein L-histidine = ADP + protein N-phospho-L-histidine.</text>
        <dbReference type="EC" id="2.7.13.3"/>
    </reaction>
</comment>
<dbReference type="SUPFAM" id="SSF55874">
    <property type="entry name" value="ATPase domain of HSP90 chaperone/DNA topoisomerase II/histidine kinase"/>
    <property type="match status" value="1"/>
</dbReference>
<dbReference type="InterPro" id="IPR003594">
    <property type="entry name" value="HATPase_dom"/>
</dbReference>
<feature type="domain" description="HAMP" evidence="14">
    <location>
        <begin position="184"/>
        <end position="237"/>
    </location>
</feature>
<dbReference type="CDD" id="cd06225">
    <property type="entry name" value="HAMP"/>
    <property type="match status" value="1"/>
</dbReference>
<dbReference type="InterPro" id="IPR050736">
    <property type="entry name" value="Sensor_HK_Regulatory"/>
</dbReference>
<dbReference type="EMBL" id="JAWJBA010000006">
    <property type="protein sequence ID" value="MDV2686059.1"/>
    <property type="molecule type" value="Genomic_DNA"/>
</dbReference>
<organism evidence="15 16">
    <name type="scientific">Alkalihalophilus lindianensis</name>
    <dbReference type="NCBI Taxonomy" id="1630542"/>
    <lineage>
        <taxon>Bacteria</taxon>
        <taxon>Bacillati</taxon>
        <taxon>Bacillota</taxon>
        <taxon>Bacilli</taxon>
        <taxon>Bacillales</taxon>
        <taxon>Bacillaceae</taxon>
        <taxon>Alkalihalophilus</taxon>
    </lineage>
</organism>
<dbReference type="PRINTS" id="PR00344">
    <property type="entry name" value="BCTRLSENSOR"/>
</dbReference>
<keyword evidence="12" id="KW-0812">Transmembrane</keyword>
<feature type="transmembrane region" description="Helical" evidence="12">
    <location>
        <begin position="6"/>
        <end position="29"/>
    </location>
</feature>
<dbReference type="Gene3D" id="1.10.287.130">
    <property type="match status" value="1"/>
</dbReference>
<dbReference type="SMART" id="SM00388">
    <property type="entry name" value="HisKA"/>
    <property type="match status" value="1"/>
</dbReference>
<evidence type="ECO:0000256" key="11">
    <source>
        <dbReference type="ARBA" id="ARBA00023136"/>
    </source>
</evidence>
<evidence type="ECO:0000256" key="4">
    <source>
        <dbReference type="ARBA" id="ARBA00022475"/>
    </source>
</evidence>
<evidence type="ECO:0000256" key="8">
    <source>
        <dbReference type="ARBA" id="ARBA00022777"/>
    </source>
</evidence>
<evidence type="ECO:0000259" key="13">
    <source>
        <dbReference type="PROSITE" id="PS50109"/>
    </source>
</evidence>
<keyword evidence="9" id="KW-0067">ATP-binding</keyword>
<dbReference type="InterPro" id="IPR003660">
    <property type="entry name" value="HAMP_dom"/>
</dbReference>
<sequence>MKIRNWLLLLIFVVMLVPFVSTYFFISYINDWYEQQRLSEYVHTSIRIHQLASTLKDNPRLYQYPSVGEEALADEVYEDEVLHIYSKDRQVLLNVNGEPLLSNRVNRVPASDLMKGLYETNETLSHFIYKEPVYYEGELIGYFEIKKERIELKKEIERSSFFTGFFIVMMLLVTLVITHLLVKGRIVKPVTQLVGEMKAVGAGNFPTERKQNRANDEIRELLDHFYTMSDELEEVQQLKQRLVATISHDLRTPLTSIKAYAEGLKDHPEKQDEYRDVIVRKANYMEKLVEDLLLYSRLEMNSLELNCQWVDGEELADVLVDGYEEVCNKHGRVLETRMQVGPCQVYCDVDRLIQVMDNLVTNALRHTKSGKKIELIATTERDMLPADLPWQEGYLYFAIQDEGSGIAEQDLNKVFQLFYQADEARQKDSGKGAGLGLAISQQLIEKHDGFIGVTSTEGEGSCFYFALKKHV</sequence>
<gene>
    <name evidence="15" type="ORF">RYX56_16955</name>
</gene>
<dbReference type="Gene3D" id="3.30.565.10">
    <property type="entry name" value="Histidine kinase-like ATPase, C-terminal domain"/>
    <property type="match status" value="1"/>
</dbReference>
<proteinExistence type="predicted"/>
<dbReference type="PROSITE" id="PS50885">
    <property type="entry name" value="HAMP"/>
    <property type="match status" value="1"/>
</dbReference>
<feature type="transmembrane region" description="Helical" evidence="12">
    <location>
        <begin position="161"/>
        <end position="182"/>
    </location>
</feature>
<dbReference type="Pfam" id="PF00512">
    <property type="entry name" value="HisKA"/>
    <property type="match status" value="1"/>
</dbReference>
<dbReference type="Gene3D" id="6.10.340.10">
    <property type="match status" value="1"/>
</dbReference>
<dbReference type="SMART" id="SM00304">
    <property type="entry name" value="HAMP"/>
    <property type="match status" value="1"/>
</dbReference>
<evidence type="ECO:0000256" key="5">
    <source>
        <dbReference type="ARBA" id="ARBA00022553"/>
    </source>
</evidence>
<protein>
    <recommendedName>
        <fullName evidence="3">histidine kinase</fullName>
        <ecNumber evidence="3">2.7.13.3</ecNumber>
    </recommendedName>
</protein>
<evidence type="ECO:0000256" key="12">
    <source>
        <dbReference type="SAM" id="Phobius"/>
    </source>
</evidence>
<reference evidence="15 16" key="1">
    <citation type="submission" date="2023-10" db="EMBL/GenBank/DDBJ databases">
        <title>Screening of Alkalihalobacillus lindianensis BZ-TG-R113 and Its Alleviation of Salt Stress on Rapeseed Growth.</title>
        <authorList>
            <person name="Zhao B."/>
            <person name="Guo T."/>
        </authorList>
    </citation>
    <scope>NUCLEOTIDE SEQUENCE [LARGE SCALE GENOMIC DNA]</scope>
    <source>
        <strain evidence="15 16">BZ-TG-R113</strain>
    </source>
</reference>
<evidence type="ECO:0000256" key="6">
    <source>
        <dbReference type="ARBA" id="ARBA00022679"/>
    </source>
</evidence>
<keyword evidence="4" id="KW-1003">Cell membrane</keyword>
<dbReference type="CDD" id="cd00082">
    <property type="entry name" value="HisKA"/>
    <property type="match status" value="1"/>
</dbReference>
<dbReference type="SUPFAM" id="SSF158472">
    <property type="entry name" value="HAMP domain-like"/>
    <property type="match status" value="1"/>
</dbReference>
<evidence type="ECO:0000256" key="2">
    <source>
        <dbReference type="ARBA" id="ARBA00004651"/>
    </source>
</evidence>
<evidence type="ECO:0000313" key="15">
    <source>
        <dbReference type="EMBL" id="MDV2686059.1"/>
    </source>
</evidence>
<evidence type="ECO:0000256" key="3">
    <source>
        <dbReference type="ARBA" id="ARBA00012438"/>
    </source>
</evidence>
<dbReference type="InterPro" id="IPR005467">
    <property type="entry name" value="His_kinase_dom"/>
</dbReference>
<keyword evidence="5" id="KW-0597">Phosphoprotein</keyword>
<keyword evidence="8 15" id="KW-0418">Kinase</keyword>
<dbReference type="Pfam" id="PF00672">
    <property type="entry name" value="HAMP"/>
    <property type="match status" value="1"/>
</dbReference>
<dbReference type="InterPro" id="IPR036097">
    <property type="entry name" value="HisK_dim/P_sf"/>
</dbReference>
<evidence type="ECO:0000256" key="9">
    <source>
        <dbReference type="ARBA" id="ARBA00022840"/>
    </source>
</evidence>
<dbReference type="PROSITE" id="PS50109">
    <property type="entry name" value="HIS_KIN"/>
    <property type="match status" value="1"/>
</dbReference>
<accession>A0ABU3XDU7</accession>
<evidence type="ECO:0000256" key="7">
    <source>
        <dbReference type="ARBA" id="ARBA00022741"/>
    </source>
</evidence>
<keyword evidence="6" id="KW-0808">Transferase</keyword>
<dbReference type="InterPro" id="IPR004358">
    <property type="entry name" value="Sig_transdc_His_kin-like_C"/>
</dbReference>
<dbReference type="InterPro" id="IPR003661">
    <property type="entry name" value="HisK_dim/P_dom"/>
</dbReference>
<keyword evidence="16" id="KW-1185">Reference proteome</keyword>
<evidence type="ECO:0000256" key="10">
    <source>
        <dbReference type="ARBA" id="ARBA00023012"/>
    </source>
</evidence>
<dbReference type="EC" id="2.7.13.3" evidence="3"/>